<dbReference type="Gene3D" id="3.90.550.10">
    <property type="entry name" value="Spore Coat Polysaccharide Biosynthesis Protein SpsA, Chain A"/>
    <property type="match status" value="1"/>
</dbReference>
<dbReference type="Proteomes" id="UP001182991">
    <property type="component" value="Unassembled WGS sequence"/>
</dbReference>
<evidence type="ECO:0000259" key="2">
    <source>
        <dbReference type="Pfam" id="PF00535"/>
    </source>
</evidence>
<dbReference type="Pfam" id="PF00535">
    <property type="entry name" value="Glycos_transf_2"/>
    <property type="match status" value="1"/>
</dbReference>
<keyword evidence="1" id="KW-0472">Membrane</keyword>
<dbReference type="EMBL" id="JAVRBG010000017">
    <property type="protein sequence ID" value="MDT0295729.1"/>
    <property type="molecule type" value="Genomic_DNA"/>
</dbReference>
<protein>
    <submittedName>
        <fullName evidence="3">Glycosyltransferase family A protein</fullName>
        <ecNumber evidence="3">2.4.-.-</ecNumber>
    </submittedName>
</protein>
<dbReference type="GO" id="GO:0016757">
    <property type="term" value="F:glycosyltransferase activity"/>
    <property type="evidence" value="ECO:0007669"/>
    <property type="project" value="UniProtKB-KW"/>
</dbReference>
<dbReference type="InterPro" id="IPR029044">
    <property type="entry name" value="Nucleotide-diphossugar_trans"/>
</dbReference>
<evidence type="ECO:0000313" key="3">
    <source>
        <dbReference type="EMBL" id="MDT0295729.1"/>
    </source>
</evidence>
<feature type="domain" description="Glycosyltransferase 2-like" evidence="2">
    <location>
        <begin position="153"/>
        <end position="273"/>
    </location>
</feature>
<sequence length="442" mass="51671">MIFQFLKYVQPGHYFRLKRNSGHFVFPISSELPSIIVENIPQDAAYQSEKATAYDVSWQAIQMGYLGETTTYTHFERVPVADEYRFIRKNFHKAWVIYVLIVRLFSFKNPFKEINGYWKTRNVKRLNYAHNALSHIEYHNFHSDLIARQPLVSVIIPTLNRYPYLKDVLEDLEKQSYTNFEVLVVDQSEPFQKEFYNDFKLKINLNYQEEKALWLARNNAIRNAKGDYILLFDDDSRIASDWIEQHLKSLDFFKADISSGVSISKEGAKLPENYAYFCLSAQLDTGNVLLPKSIFKKIGLFDRQFEKQRMGDGEFGLRSYLADYKNVSNPLAKRLHLKVGSGGLREMGSWDAFRTKKWFSPRPIPSVLYLYRKYFGNATARWVLLKTIPPSVIPYRFKQNAIYMLMGSVFSILISPLILFQVIKSWKLSSKKLKQGPRIGEL</sequence>
<organism evidence="3 4">
    <name type="scientific">Mesonia ostreae</name>
    <dbReference type="NCBI Taxonomy" id="861110"/>
    <lineage>
        <taxon>Bacteria</taxon>
        <taxon>Pseudomonadati</taxon>
        <taxon>Bacteroidota</taxon>
        <taxon>Flavobacteriia</taxon>
        <taxon>Flavobacteriales</taxon>
        <taxon>Flavobacteriaceae</taxon>
        <taxon>Mesonia</taxon>
    </lineage>
</organism>
<keyword evidence="1" id="KW-0812">Transmembrane</keyword>
<evidence type="ECO:0000256" key="1">
    <source>
        <dbReference type="SAM" id="Phobius"/>
    </source>
</evidence>
<keyword evidence="4" id="KW-1185">Reference proteome</keyword>
<dbReference type="PANTHER" id="PTHR43685">
    <property type="entry name" value="GLYCOSYLTRANSFERASE"/>
    <property type="match status" value="1"/>
</dbReference>
<dbReference type="EC" id="2.4.-.-" evidence="3"/>
<gene>
    <name evidence="3" type="ORF">RLT85_13940</name>
</gene>
<proteinExistence type="predicted"/>
<keyword evidence="1" id="KW-1133">Transmembrane helix</keyword>
<dbReference type="PANTHER" id="PTHR43685:SF2">
    <property type="entry name" value="GLYCOSYLTRANSFERASE 2-LIKE DOMAIN-CONTAINING PROTEIN"/>
    <property type="match status" value="1"/>
</dbReference>
<name>A0ABU2KM00_9FLAO</name>
<dbReference type="CDD" id="cd00761">
    <property type="entry name" value="Glyco_tranf_GTA_type"/>
    <property type="match status" value="1"/>
</dbReference>
<dbReference type="SUPFAM" id="SSF53448">
    <property type="entry name" value="Nucleotide-diphospho-sugar transferases"/>
    <property type="match status" value="1"/>
</dbReference>
<keyword evidence="3" id="KW-0808">Transferase</keyword>
<reference evidence="4" key="1">
    <citation type="submission" date="2023-07" db="EMBL/GenBank/DDBJ databases">
        <title>Isolating and identifying novel microbial strains from the Mariana Trench.</title>
        <authorList>
            <person name="Fu H."/>
        </authorList>
    </citation>
    <scope>NUCLEOTIDE SEQUENCE [LARGE SCALE GENOMIC DNA]</scope>
    <source>
        <strain evidence="4">T-y2</strain>
    </source>
</reference>
<dbReference type="InterPro" id="IPR050834">
    <property type="entry name" value="Glycosyltransf_2"/>
</dbReference>
<evidence type="ECO:0000313" key="4">
    <source>
        <dbReference type="Proteomes" id="UP001182991"/>
    </source>
</evidence>
<keyword evidence="3" id="KW-0328">Glycosyltransferase</keyword>
<dbReference type="RefSeq" id="WP_311402656.1">
    <property type="nucleotide sequence ID" value="NZ_JAVRBG010000017.1"/>
</dbReference>
<comment type="caution">
    <text evidence="3">The sequence shown here is derived from an EMBL/GenBank/DDBJ whole genome shotgun (WGS) entry which is preliminary data.</text>
</comment>
<accession>A0ABU2KM00</accession>
<dbReference type="InterPro" id="IPR001173">
    <property type="entry name" value="Glyco_trans_2-like"/>
</dbReference>
<feature type="transmembrane region" description="Helical" evidence="1">
    <location>
        <begin position="401"/>
        <end position="423"/>
    </location>
</feature>